<dbReference type="GO" id="GO:0051539">
    <property type="term" value="F:4 iron, 4 sulfur cluster binding"/>
    <property type="evidence" value="ECO:0007669"/>
    <property type="project" value="UniProtKB-UniRule"/>
</dbReference>
<feature type="disulfide bond" description="Redox-active" evidence="17">
    <location>
        <begin position="163"/>
        <end position="165"/>
    </location>
</feature>
<sequence>MKIVLHTCCGPCAAYPLEQLRQKGMDVQGFFFNPNIHPFQEFKRRLAALDDLAAEMRYEVEVIREYGLKEYMRRVVFHEENRCGICYEMRLSRTAEYAAQTGADAFTTTLLYSKYQNHQQICQLAEQLAKQYSVSFYYEDFRAGWQEGIDRSIEMGLYRQPYCGCIYSEQERYDKKWRKRQRKLL</sequence>
<comment type="catalytic activity">
    <reaction evidence="16 17">
        <text>epoxyqueuosine(34) in tRNA + AH2 = queuosine(34) in tRNA + A + H2O</text>
        <dbReference type="Rhea" id="RHEA:32159"/>
        <dbReference type="Rhea" id="RHEA-COMP:18571"/>
        <dbReference type="Rhea" id="RHEA-COMP:18582"/>
        <dbReference type="ChEBI" id="CHEBI:13193"/>
        <dbReference type="ChEBI" id="CHEBI:15377"/>
        <dbReference type="ChEBI" id="CHEBI:17499"/>
        <dbReference type="ChEBI" id="CHEBI:194431"/>
        <dbReference type="ChEBI" id="CHEBI:194443"/>
        <dbReference type="EC" id="1.17.99.6"/>
    </reaction>
</comment>
<feature type="binding site" evidence="17">
    <location>
        <position position="8"/>
    </location>
    <ligand>
        <name>[4Fe-4S] cluster</name>
        <dbReference type="ChEBI" id="CHEBI:49883"/>
    </ligand>
</feature>
<keyword evidence="7 17" id="KW-0819">tRNA processing</keyword>
<dbReference type="InterPro" id="IPR003828">
    <property type="entry name" value="QueH"/>
</dbReference>
<protein>
    <recommendedName>
        <fullName evidence="5 17">Epoxyqueuosine reductase QueH</fullName>
        <ecNumber evidence="4 17">1.17.99.6</ecNumber>
    </recommendedName>
    <alternativeName>
        <fullName evidence="15 17">Queuosine biosynthesis protein QueH</fullName>
    </alternativeName>
</protein>
<evidence type="ECO:0000256" key="3">
    <source>
        <dbReference type="ARBA" id="ARBA00008207"/>
    </source>
</evidence>
<evidence type="ECO:0000256" key="12">
    <source>
        <dbReference type="ARBA" id="ARBA00023014"/>
    </source>
</evidence>
<name>A0A8J6NEW1_9BACT</name>
<evidence type="ECO:0000256" key="9">
    <source>
        <dbReference type="ARBA" id="ARBA00022785"/>
    </source>
</evidence>
<keyword evidence="14 17" id="KW-0676">Redox-active center</keyword>
<comment type="caution">
    <text evidence="18">The sequence shown here is derived from an EMBL/GenBank/DDBJ whole genome shotgun (WGS) entry which is preliminary data.</text>
</comment>
<comment type="pathway">
    <text evidence="2 17">tRNA modification; tRNA-queuosine biosynthesis.</text>
</comment>
<dbReference type="HAMAP" id="MF_02089">
    <property type="entry name" value="QueH"/>
    <property type="match status" value="1"/>
</dbReference>
<evidence type="ECO:0000256" key="10">
    <source>
        <dbReference type="ARBA" id="ARBA00023002"/>
    </source>
</evidence>
<comment type="function">
    <text evidence="1 17">Catalyzes the conversion of epoxyqueuosine (oQ) to queuosine (Q), which is a hypermodified base found in the wobble positions of tRNA(Asp), tRNA(Asn), tRNA(His) and tRNA(Tyr).</text>
</comment>
<dbReference type="EMBL" id="JACNJZ010000093">
    <property type="protein sequence ID" value="MBC8317574.1"/>
    <property type="molecule type" value="Genomic_DNA"/>
</dbReference>
<dbReference type="EC" id="1.17.99.6" evidence="4 17"/>
<keyword evidence="11 17" id="KW-0408">Iron</keyword>
<evidence type="ECO:0000256" key="6">
    <source>
        <dbReference type="ARBA" id="ARBA00022485"/>
    </source>
</evidence>
<evidence type="ECO:0000313" key="19">
    <source>
        <dbReference type="Proteomes" id="UP000614424"/>
    </source>
</evidence>
<keyword evidence="9 17" id="KW-0671">Queuosine biosynthesis</keyword>
<dbReference type="GO" id="GO:0008616">
    <property type="term" value="P:tRNA queuosine(34) biosynthetic process"/>
    <property type="evidence" value="ECO:0007669"/>
    <property type="project" value="UniProtKB-UniRule"/>
</dbReference>
<dbReference type="AlphaFoldDB" id="A0A8J6NEW1"/>
<proteinExistence type="inferred from homology"/>
<gene>
    <name evidence="17" type="primary">queH</name>
    <name evidence="18" type="ORF">H8E41_06680</name>
</gene>
<keyword evidence="8 17" id="KW-0479">Metal-binding</keyword>
<keyword evidence="6 17" id="KW-0004">4Fe-4S</keyword>
<dbReference type="GO" id="GO:0046872">
    <property type="term" value="F:metal ion binding"/>
    <property type="evidence" value="ECO:0007669"/>
    <property type="project" value="UniProtKB-KW"/>
</dbReference>
<evidence type="ECO:0000256" key="16">
    <source>
        <dbReference type="ARBA" id="ARBA00047415"/>
    </source>
</evidence>
<dbReference type="GO" id="GO:0052693">
    <property type="term" value="F:epoxyqueuosine reductase activity"/>
    <property type="evidence" value="ECO:0007669"/>
    <property type="project" value="UniProtKB-UniRule"/>
</dbReference>
<evidence type="ECO:0000256" key="15">
    <source>
        <dbReference type="ARBA" id="ARBA00031446"/>
    </source>
</evidence>
<evidence type="ECO:0000256" key="13">
    <source>
        <dbReference type="ARBA" id="ARBA00023157"/>
    </source>
</evidence>
<dbReference type="Proteomes" id="UP000614424">
    <property type="component" value="Unassembled WGS sequence"/>
</dbReference>
<keyword evidence="13 17" id="KW-1015">Disulfide bond</keyword>
<dbReference type="UniPathway" id="UPA00392"/>
<accession>A0A8J6NEW1</accession>
<keyword evidence="10 17" id="KW-0560">Oxidoreductase</keyword>
<evidence type="ECO:0000256" key="11">
    <source>
        <dbReference type="ARBA" id="ARBA00023004"/>
    </source>
</evidence>
<evidence type="ECO:0000256" key="4">
    <source>
        <dbReference type="ARBA" id="ARBA00012622"/>
    </source>
</evidence>
<feature type="binding site" evidence="17">
    <location>
        <position position="83"/>
    </location>
    <ligand>
        <name>[4Fe-4S] cluster</name>
        <dbReference type="ChEBI" id="CHEBI:49883"/>
    </ligand>
</feature>
<evidence type="ECO:0000256" key="14">
    <source>
        <dbReference type="ARBA" id="ARBA00023284"/>
    </source>
</evidence>
<evidence type="ECO:0000256" key="7">
    <source>
        <dbReference type="ARBA" id="ARBA00022694"/>
    </source>
</evidence>
<evidence type="ECO:0000256" key="5">
    <source>
        <dbReference type="ARBA" id="ARBA00016895"/>
    </source>
</evidence>
<evidence type="ECO:0000313" key="18">
    <source>
        <dbReference type="EMBL" id="MBC8317574.1"/>
    </source>
</evidence>
<organism evidence="18 19">
    <name type="scientific">Candidatus Desulfobia pelagia</name>
    <dbReference type="NCBI Taxonomy" id="2841692"/>
    <lineage>
        <taxon>Bacteria</taxon>
        <taxon>Pseudomonadati</taxon>
        <taxon>Thermodesulfobacteriota</taxon>
        <taxon>Desulfobulbia</taxon>
        <taxon>Desulfobulbales</taxon>
        <taxon>Desulfobulbaceae</taxon>
        <taxon>Candidatus Desulfobia</taxon>
    </lineage>
</organism>
<evidence type="ECO:0000256" key="2">
    <source>
        <dbReference type="ARBA" id="ARBA00004691"/>
    </source>
</evidence>
<evidence type="ECO:0000256" key="8">
    <source>
        <dbReference type="ARBA" id="ARBA00022723"/>
    </source>
</evidence>
<dbReference type="PANTHER" id="PTHR36701:SF1">
    <property type="entry name" value="EPOXYQUEUOSINE REDUCTASE QUEH"/>
    <property type="match status" value="1"/>
</dbReference>
<comment type="similarity">
    <text evidence="3 17">Belongs to the QueH family.</text>
</comment>
<keyword evidence="12 17" id="KW-0411">Iron-sulfur</keyword>
<evidence type="ECO:0000256" key="17">
    <source>
        <dbReference type="HAMAP-Rule" id="MF_02089"/>
    </source>
</evidence>
<evidence type="ECO:0000256" key="1">
    <source>
        <dbReference type="ARBA" id="ARBA00002268"/>
    </source>
</evidence>
<dbReference type="Pfam" id="PF02677">
    <property type="entry name" value="QueH"/>
    <property type="match status" value="1"/>
</dbReference>
<dbReference type="PANTHER" id="PTHR36701">
    <property type="entry name" value="EPOXYQUEUOSINE REDUCTASE QUEH"/>
    <property type="match status" value="1"/>
</dbReference>
<feature type="binding site" evidence="17">
    <location>
        <position position="9"/>
    </location>
    <ligand>
        <name>[4Fe-4S] cluster</name>
        <dbReference type="ChEBI" id="CHEBI:49883"/>
    </ligand>
</feature>
<feature type="binding site" evidence="17">
    <location>
        <position position="86"/>
    </location>
    <ligand>
        <name>[4Fe-4S] cluster</name>
        <dbReference type="ChEBI" id="CHEBI:49883"/>
    </ligand>
</feature>
<reference evidence="18 19" key="1">
    <citation type="submission" date="2020-08" db="EMBL/GenBank/DDBJ databases">
        <title>Bridging the membrane lipid divide: bacteria of the FCB group superphylum have the potential to synthesize archaeal ether lipids.</title>
        <authorList>
            <person name="Villanueva L."/>
            <person name="Von Meijenfeldt F.A.B."/>
            <person name="Westbye A.B."/>
            <person name="Yadav S."/>
            <person name="Hopmans E.C."/>
            <person name="Dutilh B.E."/>
            <person name="Sinninghe Damste J.S."/>
        </authorList>
    </citation>
    <scope>NUCLEOTIDE SEQUENCE [LARGE SCALE GENOMIC DNA]</scope>
    <source>
        <strain evidence="18">NIOZ-UU47</strain>
    </source>
</reference>